<dbReference type="GO" id="GO:0004707">
    <property type="term" value="F:MAP kinase activity"/>
    <property type="evidence" value="ECO:0007669"/>
    <property type="project" value="UniProtKB-EC"/>
</dbReference>
<dbReference type="Gene3D" id="1.10.510.10">
    <property type="entry name" value="Transferase(Phosphotransferase) domain 1"/>
    <property type="match status" value="1"/>
</dbReference>
<dbReference type="PROSITE" id="PS01351">
    <property type="entry name" value="MAPK"/>
    <property type="match status" value="1"/>
</dbReference>
<evidence type="ECO:0000256" key="7">
    <source>
        <dbReference type="SAM" id="MobiDB-lite"/>
    </source>
</evidence>
<dbReference type="InterPro" id="IPR011009">
    <property type="entry name" value="Kinase-like_dom_sf"/>
</dbReference>
<dbReference type="HOGENOM" id="CLU_000288_89_1_1"/>
<dbReference type="STRING" id="1095629.A0A0C9XVJ8"/>
<gene>
    <name evidence="9" type="ORF">K443DRAFT_500378</name>
</gene>
<dbReference type="OrthoDB" id="192887at2759"/>
<dbReference type="SUPFAM" id="SSF56112">
    <property type="entry name" value="Protein kinase-like (PK-like)"/>
    <property type="match status" value="1"/>
</dbReference>
<evidence type="ECO:0000256" key="4">
    <source>
        <dbReference type="ARBA" id="ARBA00022741"/>
    </source>
</evidence>
<evidence type="ECO:0000256" key="1">
    <source>
        <dbReference type="ARBA" id="ARBA00012411"/>
    </source>
</evidence>
<organism evidence="9 10">
    <name type="scientific">Laccaria amethystina LaAM-08-1</name>
    <dbReference type="NCBI Taxonomy" id="1095629"/>
    <lineage>
        <taxon>Eukaryota</taxon>
        <taxon>Fungi</taxon>
        <taxon>Dikarya</taxon>
        <taxon>Basidiomycota</taxon>
        <taxon>Agaricomycotina</taxon>
        <taxon>Agaricomycetes</taxon>
        <taxon>Agaricomycetidae</taxon>
        <taxon>Agaricales</taxon>
        <taxon>Agaricineae</taxon>
        <taxon>Hydnangiaceae</taxon>
        <taxon>Laccaria</taxon>
    </lineage>
</organism>
<evidence type="ECO:0000313" key="9">
    <source>
        <dbReference type="EMBL" id="KIK09036.1"/>
    </source>
</evidence>
<keyword evidence="4" id="KW-0547">Nucleotide-binding</keyword>
<dbReference type="PANTHER" id="PTHR24055">
    <property type="entry name" value="MITOGEN-ACTIVATED PROTEIN KINASE"/>
    <property type="match status" value="1"/>
</dbReference>
<feature type="domain" description="Protein kinase" evidence="8">
    <location>
        <begin position="83"/>
        <end position="373"/>
    </location>
</feature>
<evidence type="ECO:0000256" key="5">
    <source>
        <dbReference type="ARBA" id="ARBA00022777"/>
    </source>
</evidence>
<dbReference type="InterPro" id="IPR008271">
    <property type="entry name" value="Ser/Thr_kinase_AS"/>
</dbReference>
<reference evidence="9 10" key="1">
    <citation type="submission" date="2014-04" db="EMBL/GenBank/DDBJ databases">
        <authorList>
            <consortium name="DOE Joint Genome Institute"/>
            <person name="Kuo A."/>
            <person name="Kohler A."/>
            <person name="Nagy L.G."/>
            <person name="Floudas D."/>
            <person name="Copeland A."/>
            <person name="Barry K.W."/>
            <person name="Cichocki N."/>
            <person name="Veneault-Fourrey C."/>
            <person name="LaButti K."/>
            <person name="Lindquist E.A."/>
            <person name="Lipzen A."/>
            <person name="Lundell T."/>
            <person name="Morin E."/>
            <person name="Murat C."/>
            <person name="Sun H."/>
            <person name="Tunlid A."/>
            <person name="Henrissat B."/>
            <person name="Grigoriev I.V."/>
            <person name="Hibbett D.S."/>
            <person name="Martin F."/>
            <person name="Nordberg H.P."/>
            <person name="Cantor M.N."/>
            <person name="Hua S.X."/>
        </authorList>
    </citation>
    <scope>NUCLEOTIDE SEQUENCE [LARGE SCALE GENOMIC DNA]</scope>
    <source>
        <strain evidence="9 10">LaAM-08-1</strain>
    </source>
</reference>
<dbReference type="AlphaFoldDB" id="A0A0C9XVJ8"/>
<dbReference type="Pfam" id="PF00069">
    <property type="entry name" value="Pkinase"/>
    <property type="match status" value="1"/>
</dbReference>
<name>A0A0C9XVJ8_9AGAR</name>
<keyword evidence="3" id="KW-0808">Transferase</keyword>
<dbReference type="SMART" id="SM00220">
    <property type="entry name" value="S_TKc"/>
    <property type="match status" value="1"/>
</dbReference>
<keyword evidence="2" id="KW-0723">Serine/threonine-protein kinase</keyword>
<evidence type="ECO:0000259" key="8">
    <source>
        <dbReference type="PROSITE" id="PS50011"/>
    </source>
</evidence>
<dbReference type="InterPro" id="IPR050117">
    <property type="entry name" value="MAPK"/>
</dbReference>
<keyword evidence="10" id="KW-1185">Reference proteome</keyword>
<evidence type="ECO:0000256" key="3">
    <source>
        <dbReference type="ARBA" id="ARBA00022679"/>
    </source>
</evidence>
<dbReference type="PROSITE" id="PS00108">
    <property type="entry name" value="PROTEIN_KINASE_ST"/>
    <property type="match status" value="1"/>
</dbReference>
<reference evidence="10" key="2">
    <citation type="submission" date="2015-01" db="EMBL/GenBank/DDBJ databases">
        <title>Evolutionary Origins and Diversification of the Mycorrhizal Mutualists.</title>
        <authorList>
            <consortium name="DOE Joint Genome Institute"/>
            <consortium name="Mycorrhizal Genomics Consortium"/>
            <person name="Kohler A."/>
            <person name="Kuo A."/>
            <person name="Nagy L.G."/>
            <person name="Floudas D."/>
            <person name="Copeland A."/>
            <person name="Barry K.W."/>
            <person name="Cichocki N."/>
            <person name="Veneault-Fourrey C."/>
            <person name="LaButti K."/>
            <person name="Lindquist E.A."/>
            <person name="Lipzen A."/>
            <person name="Lundell T."/>
            <person name="Morin E."/>
            <person name="Murat C."/>
            <person name="Riley R."/>
            <person name="Ohm R."/>
            <person name="Sun H."/>
            <person name="Tunlid A."/>
            <person name="Henrissat B."/>
            <person name="Grigoriev I.V."/>
            <person name="Hibbett D.S."/>
            <person name="Martin F."/>
        </authorList>
    </citation>
    <scope>NUCLEOTIDE SEQUENCE [LARGE SCALE GENOMIC DNA]</scope>
    <source>
        <strain evidence="10">LaAM-08-1</strain>
    </source>
</reference>
<dbReference type="EMBL" id="KN838540">
    <property type="protein sequence ID" value="KIK09036.1"/>
    <property type="molecule type" value="Genomic_DNA"/>
</dbReference>
<feature type="region of interest" description="Disordered" evidence="7">
    <location>
        <begin position="1"/>
        <end position="58"/>
    </location>
</feature>
<dbReference type="Proteomes" id="UP000054477">
    <property type="component" value="Unassembled WGS sequence"/>
</dbReference>
<evidence type="ECO:0000313" key="10">
    <source>
        <dbReference type="Proteomes" id="UP000054477"/>
    </source>
</evidence>
<keyword evidence="5" id="KW-0418">Kinase</keyword>
<accession>A0A0C9XVJ8</accession>
<feature type="compositionally biased region" description="Low complexity" evidence="7">
    <location>
        <begin position="30"/>
        <end position="39"/>
    </location>
</feature>
<evidence type="ECO:0000256" key="6">
    <source>
        <dbReference type="ARBA" id="ARBA00022840"/>
    </source>
</evidence>
<dbReference type="FunFam" id="1.10.510.10:FF:000013">
    <property type="entry name" value="Mitogen-activated protein kinase"/>
    <property type="match status" value="1"/>
</dbReference>
<proteinExistence type="predicted"/>
<dbReference type="EC" id="2.7.11.24" evidence="1"/>
<protein>
    <recommendedName>
        <fullName evidence="1">mitogen-activated protein kinase</fullName>
        <ecNumber evidence="1">2.7.11.24</ecNumber>
    </recommendedName>
</protein>
<sequence length="569" mass="65002">MSRPGSSRRSSRGHRRRESCADGKGEEPKSSSPVPSPGSWNVDRGRSRVRRPSNPFSEDNLRRRGYHSLLSSFGKVFHVERRWKLIREMGSGAYGVVISAADEISGETVAIKLVTRVFEKIQLAKRALREITLLRHFANHENITGLIDVDAISPDFNEIYIFMEPMEADLHQIIKSGQHLTNEHVQYFLYQILRGMKYVHSASVIHRDLKPGNLLVNADCELKICDFGLSRGFDARPDEYASQLTEYVATRWYRAPEIMLAFRRYNTAIDVWSIGCILAELLLGKPLFKGKDYVDQLNKVLDVLGTPDESVIRKVGSDKAQAYVRSLPFKKAVPLRKILPTADPQALDLLSKMLAFDPSDRITVPEALEHPWLTSYHDISDEPDCPQKFERWREIERLNTLEEFREALWNEIEDYRKEVRGIDTHSPDQLFRIPSIGGTRGGESPPQPSQATLPAVPPDVLMPTASVDENKTFVSSPEVILEREGLSRRLEAAKAEIERRPSMSPDLLRRHAEVRHIILLCLHRSTSHPLWRGMSVRNLLNWNLHLRLGRWSFPPKGTLYQHDHGQDLP</sequence>
<dbReference type="PROSITE" id="PS50011">
    <property type="entry name" value="PROTEIN_KINASE_DOM"/>
    <property type="match status" value="1"/>
</dbReference>
<dbReference type="InterPro" id="IPR000719">
    <property type="entry name" value="Prot_kinase_dom"/>
</dbReference>
<feature type="compositionally biased region" description="Basic and acidic residues" evidence="7">
    <location>
        <begin position="18"/>
        <end position="29"/>
    </location>
</feature>
<keyword evidence="6" id="KW-0067">ATP-binding</keyword>
<evidence type="ECO:0000256" key="2">
    <source>
        <dbReference type="ARBA" id="ARBA00022527"/>
    </source>
</evidence>
<dbReference type="Gene3D" id="3.30.200.20">
    <property type="entry name" value="Phosphorylase Kinase, domain 1"/>
    <property type="match status" value="1"/>
</dbReference>
<dbReference type="InterPro" id="IPR003527">
    <property type="entry name" value="MAP_kinase_CS"/>
</dbReference>
<dbReference type="GO" id="GO:0005524">
    <property type="term" value="F:ATP binding"/>
    <property type="evidence" value="ECO:0007669"/>
    <property type="project" value="UniProtKB-KW"/>
</dbReference>